<comment type="caution">
    <text evidence="3">The sequence shown here is derived from an EMBL/GenBank/DDBJ whole genome shotgun (WGS) entry which is preliminary data.</text>
</comment>
<evidence type="ECO:0000256" key="1">
    <source>
        <dbReference type="SAM" id="Coils"/>
    </source>
</evidence>
<dbReference type="Proteomes" id="UP000717696">
    <property type="component" value="Unassembled WGS sequence"/>
</dbReference>
<sequence>MSASTRHSNAERRRERDECRTKLSQHINDRLGISVKPFNVRLNPRPNGLYSWRILPGQEHELSRIFKKNPSEHSISIFRMLSKRVGITFEAVSAEASDLIPGSLISIEKLQDTKYSLSQQAFNLNNSLEMELHHRELAETEAKQLQEKLSSLEEQVQIYSTTADYLQNVVSQCYTALNTTLPILEGLQKFTSRNPNHITSDIQTGPPSDPGGP</sequence>
<evidence type="ECO:0000313" key="4">
    <source>
        <dbReference type="Proteomes" id="UP000717696"/>
    </source>
</evidence>
<feature type="compositionally biased region" description="Polar residues" evidence="2">
    <location>
        <begin position="194"/>
        <end position="206"/>
    </location>
</feature>
<dbReference type="AlphaFoldDB" id="A0A9P9D822"/>
<name>A0A9P9D822_9HYPO</name>
<feature type="region of interest" description="Disordered" evidence="2">
    <location>
        <begin position="194"/>
        <end position="213"/>
    </location>
</feature>
<evidence type="ECO:0000313" key="3">
    <source>
        <dbReference type="EMBL" id="KAH7115410.1"/>
    </source>
</evidence>
<keyword evidence="4" id="KW-1185">Reference proteome</keyword>
<gene>
    <name evidence="3" type="ORF">B0J13DRAFT_459875</name>
</gene>
<evidence type="ECO:0000256" key="2">
    <source>
        <dbReference type="SAM" id="MobiDB-lite"/>
    </source>
</evidence>
<organism evidence="3 4">
    <name type="scientific">Dactylonectria estremocensis</name>
    <dbReference type="NCBI Taxonomy" id="1079267"/>
    <lineage>
        <taxon>Eukaryota</taxon>
        <taxon>Fungi</taxon>
        <taxon>Dikarya</taxon>
        <taxon>Ascomycota</taxon>
        <taxon>Pezizomycotina</taxon>
        <taxon>Sordariomycetes</taxon>
        <taxon>Hypocreomycetidae</taxon>
        <taxon>Hypocreales</taxon>
        <taxon>Nectriaceae</taxon>
        <taxon>Dactylonectria</taxon>
    </lineage>
</organism>
<feature type="region of interest" description="Disordered" evidence="2">
    <location>
        <begin position="1"/>
        <end position="21"/>
    </location>
</feature>
<keyword evidence="1" id="KW-0175">Coiled coil</keyword>
<protein>
    <submittedName>
        <fullName evidence="3">Uncharacterized protein</fullName>
    </submittedName>
</protein>
<dbReference type="EMBL" id="JAGMUU010000039">
    <property type="protein sequence ID" value="KAH7115410.1"/>
    <property type="molecule type" value="Genomic_DNA"/>
</dbReference>
<feature type="coiled-coil region" evidence="1">
    <location>
        <begin position="128"/>
        <end position="162"/>
    </location>
</feature>
<feature type="compositionally biased region" description="Basic and acidic residues" evidence="2">
    <location>
        <begin position="8"/>
        <end position="21"/>
    </location>
</feature>
<accession>A0A9P9D822</accession>
<reference evidence="3" key="1">
    <citation type="journal article" date="2021" name="Nat. Commun.">
        <title>Genetic determinants of endophytism in the Arabidopsis root mycobiome.</title>
        <authorList>
            <person name="Mesny F."/>
            <person name="Miyauchi S."/>
            <person name="Thiergart T."/>
            <person name="Pickel B."/>
            <person name="Atanasova L."/>
            <person name="Karlsson M."/>
            <person name="Huettel B."/>
            <person name="Barry K.W."/>
            <person name="Haridas S."/>
            <person name="Chen C."/>
            <person name="Bauer D."/>
            <person name="Andreopoulos W."/>
            <person name="Pangilinan J."/>
            <person name="LaButti K."/>
            <person name="Riley R."/>
            <person name="Lipzen A."/>
            <person name="Clum A."/>
            <person name="Drula E."/>
            <person name="Henrissat B."/>
            <person name="Kohler A."/>
            <person name="Grigoriev I.V."/>
            <person name="Martin F.M."/>
            <person name="Hacquard S."/>
        </authorList>
    </citation>
    <scope>NUCLEOTIDE SEQUENCE</scope>
    <source>
        <strain evidence="3">MPI-CAGE-AT-0021</strain>
    </source>
</reference>
<dbReference type="OrthoDB" id="5098306at2759"/>
<proteinExistence type="predicted"/>